<evidence type="ECO:0000313" key="1">
    <source>
        <dbReference type="EMBL" id="MEY2344907.1"/>
    </source>
</evidence>
<dbReference type="EMBL" id="JADQCH020000002">
    <property type="protein sequence ID" value="MEY2344907.1"/>
    <property type="molecule type" value="Genomic_DNA"/>
</dbReference>
<name>A0ABD5LXY0_PROMI</name>
<protein>
    <submittedName>
        <fullName evidence="1">Uncharacterized protein</fullName>
    </submittedName>
</protein>
<comment type="caution">
    <text evidence="1">The sequence shown here is derived from an EMBL/GenBank/DDBJ whole genome shotgun (WGS) entry which is preliminary data.</text>
</comment>
<sequence>MIIHEIAQLESYFNNNYQERNHGYHPSNFYINENDPLTLLEKSFNQNKNEIDGSYLLFNESKENFDFYLLIIILLLEIL</sequence>
<gene>
    <name evidence="1" type="ORF">I3679_016110</name>
</gene>
<reference evidence="1" key="1">
    <citation type="submission" date="2021-05" db="EMBL/GenBank/DDBJ databases">
        <title>First report of NDM-5 and VEB-6 producing Proteus mirabilis isolated from blood of a sepsis patient in Kolkata, India.</title>
        <authorList>
            <person name="Halder G."/>
            <person name="Chaudhuri B."/>
            <person name="Dutta S."/>
        </authorList>
    </citation>
    <scope>NUCLEOTIDE SEQUENCE [LARGE SCALE GENOMIC DNA]</scope>
    <source>
        <strain evidence="1">7049</strain>
    </source>
</reference>
<proteinExistence type="predicted"/>
<organism evidence="1">
    <name type="scientific">Proteus mirabilis</name>
    <dbReference type="NCBI Taxonomy" id="584"/>
    <lineage>
        <taxon>Bacteria</taxon>
        <taxon>Pseudomonadati</taxon>
        <taxon>Pseudomonadota</taxon>
        <taxon>Gammaproteobacteria</taxon>
        <taxon>Enterobacterales</taxon>
        <taxon>Morganellaceae</taxon>
        <taxon>Proteus</taxon>
    </lineage>
</organism>
<dbReference type="AlphaFoldDB" id="A0ABD5LXY0"/>
<accession>A0ABD5LXY0</accession>